<evidence type="ECO:0000313" key="2">
    <source>
        <dbReference type="Proteomes" id="UP001148629"/>
    </source>
</evidence>
<gene>
    <name evidence="1" type="ORF">NM208_g4089</name>
</gene>
<evidence type="ECO:0000313" key="1">
    <source>
        <dbReference type="EMBL" id="KAJ3542466.1"/>
    </source>
</evidence>
<keyword evidence="2" id="KW-1185">Reference proteome</keyword>
<proteinExistence type="predicted"/>
<accession>A0ACC1SM07</accession>
<name>A0ACC1SM07_9HYPO</name>
<protein>
    <submittedName>
        <fullName evidence="1">Uncharacterized protein</fullName>
    </submittedName>
</protein>
<organism evidence="1 2">
    <name type="scientific">Fusarium decemcellulare</name>
    <dbReference type="NCBI Taxonomy" id="57161"/>
    <lineage>
        <taxon>Eukaryota</taxon>
        <taxon>Fungi</taxon>
        <taxon>Dikarya</taxon>
        <taxon>Ascomycota</taxon>
        <taxon>Pezizomycotina</taxon>
        <taxon>Sordariomycetes</taxon>
        <taxon>Hypocreomycetidae</taxon>
        <taxon>Hypocreales</taxon>
        <taxon>Nectriaceae</taxon>
        <taxon>Fusarium</taxon>
        <taxon>Fusarium decemcellulare species complex</taxon>
    </lineage>
</organism>
<sequence length="821" mass="88331">MARLCLQHAVLLAVTLLSTIVSFVTAQGFPDLRILCLGDSITRGSGSLDLNGYRKGLREKIVAYGNASNSLVDMVGSLKGGNMQDNDHQGHSGKMIREINTYWNLSIAARPNVVLIHAGTNNMDMGVDLDQAPMLMKNMILGIMSAAPEAVVFVAPVIWANDTRMQANTDKFNVDLRAIIAELQQAGKLLLEVPIDIGISDLADKKHPNDLGYAKMADAWYNAILQAHNRTWLQQPIKLGPQDVSSVGLSITTGRQVGNQSVEAGCNGGNWESMGTVFDDYRDWEDVGGIMGPVANANQAGLILTDLNNDGLADYIMVDNNGAVRAWINNNGSAMQWTSLGQINPTWSGVTRSMIRMADVNNDGRADMIVIYSIGVAKIWKNTNDGKNFTLLNSQWATGLKDRDKTFFEDMDGDGYADRVIVYSTGAIKWARNTGNNGNDTSKPNWESEKTIASSFPNAASAKIQLRDLDGDKKSDVVVVYPGGSVRGFRNSGILKSDTYGGNWIDLGIISPSSTGVTAPMARLADMDGDGLADFLGVATDGSIKMWRKRHAVASGDIKGAVFRFADLTGNGRADLIVVDPKGRSRVWLNQGGRRWNSLGEMTPSIPGGISATARVEFSDVNGDGLADYLVIEQSGSVKAYLNNGNIPDAGKGLFWQSALTIASGTSQPGDKTRFTDVTGNGYADYLILLQNGNFYTYLNQKNIPAQNGGRVWGTQGTVKPSGVQAPNKVFFADITGSGRAQYLIHDTYGNVTAYNNPGLNPSTGKMGAWNRMGVIATNLTSQGTGIYADIDGDGKDDYLVVSSTGQVDAYRNICNWNSTA</sequence>
<dbReference type="EMBL" id="JANRMS010000293">
    <property type="protein sequence ID" value="KAJ3542466.1"/>
    <property type="molecule type" value="Genomic_DNA"/>
</dbReference>
<reference evidence="1" key="1">
    <citation type="submission" date="2022-08" db="EMBL/GenBank/DDBJ databases">
        <title>Genome Sequence of Fusarium decemcellulare.</title>
        <authorList>
            <person name="Buettner E."/>
        </authorList>
    </citation>
    <scope>NUCLEOTIDE SEQUENCE</scope>
    <source>
        <strain evidence="1">Babe19</strain>
    </source>
</reference>
<comment type="caution">
    <text evidence="1">The sequence shown here is derived from an EMBL/GenBank/DDBJ whole genome shotgun (WGS) entry which is preliminary data.</text>
</comment>
<dbReference type="Proteomes" id="UP001148629">
    <property type="component" value="Unassembled WGS sequence"/>
</dbReference>